<feature type="transmembrane region" description="Helical" evidence="7">
    <location>
        <begin position="461"/>
        <end position="482"/>
    </location>
</feature>
<dbReference type="CDD" id="cd17502">
    <property type="entry name" value="MFS_Azr1_MDR_like"/>
    <property type="match status" value="1"/>
</dbReference>
<accession>A0A5M9K697</accession>
<dbReference type="GO" id="GO:0016787">
    <property type="term" value="F:hydrolase activity"/>
    <property type="evidence" value="ECO:0007669"/>
    <property type="project" value="UniProtKB-KW"/>
</dbReference>
<dbReference type="PROSITE" id="PS00122">
    <property type="entry name" value="CARBOXYLESTERASE_B_1"/>
    <property type="match status" value="1"/>
</dbReference>
<gene>
    <name evidence="9" type="ORF">EYC84_007310</name>
</gene>
<dbReference type="AlphaFoldDB" id="A0A5M9K697"/>
<keyword evidence="5 7" id="KW-1133">Transmembrane helix</keyword>
<dbReference type="Gene3D" id="3.40.50.1820">
    <property type="entry name" value="alpha/beta hydrolase"/>
    <property type="match status" value="1"/>
</dbReference>
<comment type="similarity">
    <text evidence="2">Belongs to the type-B carboxylesterase/lipase family.</text>
</comment>
<comment type="subcellular location">
    <subcellularLocation>
        <location evidence="1">Membrane</location>
        <topology evidence="1">Multi-pass membrane protein</topology>
    </subcellularLocation>
</comment>
<keyword evidence="4" id="KW-0378">Hydrolase</keyword>
<feature type="transmembrane region" description="Helical" evidence="7">
    <location>
        <begin position="373"/>
        <end position="393"/>
    </location>
</feature>
<dbReference type="InterPro" id="IPR036259">
    <property type="entry name" value="MFS_trans_sf"/>
</dbReference>
<dbReference type="Proteomes" id="UP000322873">
    <property type="component" value="Unassembled WGS sequence"/>
</dbReference>
<dbReference type="Pfam" id="PF00135">
    <property type="entry name" value="COesterase"/>
    <property type="match status" value="1"/>
</dbReference>
<sequence>MSPKDSNIKLTKAESDISIPEVVNISGFIYSDGRPDIFNDAAIEELKSSESKQTPNISVIQYPSGIKLVLIVFSLNLGLFCVGLDNTILSSAIPKITDRFHTLNDVGWYASSYLLTVCSFQLSWGKLYTFYSVKWTYLASVFIFEIGSIIAGTAPSSSALIVGRAVSGIGSGGIATGAYNIIAISTPPHHRPTLIGMMGSMYGFACIAGPLMGGAFTDNSHLTWRWCFYINLPLGLLTSVCIAIFVKNDSVNKTDKLGIIQNLKQMDLFGLFILVPGVVCLLLALQWGGTKYTWKDGRTIALFLLAGFLFICFLGIQVLSGEKATVPPRVFKNRNIWGSALYGSCVTASFFLMVYYIPIWFQAITSASAIRSGVMNIPMVLSFVVSSLICGALTTVTGHYVPFVYLAVFSLSIGSGLLTTLNVNSGPGEWIGYQILFGAGVGFGLPTALTAPQTALALADVPIGTACIMFFENLIAAIFVSVGQNVFTNQLLDNIKKFIPSVDGKAILDAGALEIKELVPQDFYEEVLLAYNQSLTHTFYVAMVLSCCSILGAISLQWLSVKAKKNEISEEGISVDNFHMTESSNNTHYLLNIQSSTLNFHPSNEIMMNMNSLRISIPKKGTLLGPPVIDKNTSISKCYRFLKVPYALPPTGERRWQKPLPLPPAFSYGSANNPTIYNIPSLPCPQISEFMDRDPSTEDCLQSNIYVPMGTPPSDGWPVFMYIHGGFLQYGSNNWTDPSSLLAETDVKCIIVCPAYRLGVLGFLAGRELWDYTSAGNLGFWDQRAALEWTYDNIEYFGGNKENITVGGLSAGSYSTFYQLAYDIGPNSNRQIIRRVVQWSNGCGVEPRRISQAQEQFDDLLAVLRIPQYLSGKDKVEALLAKSSDELIFAVGKIKQIFIRPVLDGKFISKDLFTKIYDGSFGKRMKELGIQTMIGDLTQEFHGYKNVFPPSSYEALIERLSWDYPRRIVKVVCDKYKPRHDSSSNPPATYWIDIFGKLYADLQIHSTMRGFLASIYSQVPLESIHRYRIDWRTKSVEKTHPKELGATHGTDMSIWFFGNGDSLTNIEKELLIEWLKPVGAFFNGEGIDWGTRSIKDVRFLTSDGHIEIRDDEIFEEKLGLWDLTKSVTISRNVGIQSNI</sequence>
<feature type="transmembrane region" description="Helical" evidence="7">
    <location>
        <begin position="194"/>
        <end position="216"/>
    </location>
</feature>
<dbReference type="InterPro" id="IPR020846">
    <property type="entry name" value="MFS_dom"/>
</dbReference>
<dbReference type="GO" id="GO:0022857">
    <property type="term" value="F:transmembrane transporter activity"/>
    <property type="evidence" value="ECO:0007669"/>
    <property type="project" value="InterPro"/>
</dbReference>
<feature type="domain" description="Major facilitator superfamily (MFS) profile" evidence="8">
    <location>
        <begin position="71"/>
        <end position="564"/>
    </location>
</feature>
<dbReference type="FunFam" id="1.20.1720.10:FF:000012">
    <property type="entry name" value="MFS toxin efflux pump (AflT)"/>
    <property type="match status" value="1"/>
</dbReference>
<feature type="transmembrane region" description="Helical" evidence="7">
    <location>
        <begin position="161"/>
        <end position="182"/>
    </location>
</feature>
<feature type="transmembrane region" description="Helical" evidence="7">
    <location>
        <begin position="340"/>
        <end position="361"/>
    </location>
</feature>
<dbReference type="InterPro" id="IPR011701">
    <property type="entry name" value="MFS"/>
</dbReference>
<dbReference type="PROSITE" id="PS50850">
    <property type="entry name" value="MFS"/>
    <property type="match status" value="1"/>
</dbReference>
<feature type="transmembrane region" description="Helical" evidence="7">
    <location>
        <begin position="268"/>
        <end position="288"/>
    </location>
</feature>
<dbReference type="SUPFAM" id="SSF103473">
    <property type="entry name" value="MFS general substrate transporter"/>
    <property type="match status" value="1"/>
</dbReference>
<proteinExistence type="inferred from homology"/>
<evidence type="ECO:0000256" key="3">
    <source>
        <dbReference type="ARBA" id="ARBA00022692"/>
    </source>
</evidence>
<dbReference type="PANTHER" id="PTHR23501:SF199">
    <property type="entry name" value="MFS EFFLUX TRANSPORTER INPD-RELATED"/>
    <property type="match status" value="1"/>
</dbReference>
<dbReference type="InterPro" id="IPR019826">
    <property type="entry name" value="Carboxylesterase_B_AS"/>
</dbReference>
<protein>
    <recommendedName>
        <fullName evidence="8">Major facilitator superfamily (MFS) profile domain-containing protein</fullName>
    </recommendedName>
</protein>
<dbReference type="InterPro" id="IPR002018">
    <property type="entry name" value="CarbesteraseB"/>
</dbReference>
<feature type="transmembrane region" description="Helical" evidence="7">
    <location>
        <begin position="430"/>
        <end position="449"/>
    </location>
</feature>
<evidence type="ECO:0000256" key="7">
    <source>
        <dbReference type="SAM" id="Phobius"/>
    </source>
</evidence>
<feature type="transmembrane region" description="Helical" evidence="7">
    <location>
        <begin position="228"/>
        <end position="247"/>
    </location>
</feature>
<dbReference type="FunFam" id="1.20.1250.20:FF:000196">
    <property type="entry name" value="MFS toxin efflux pump (AflT)"/>
    <property type="match status" value="1"/>
</dbReference>
<keyword evidence="10" id="KW-1185">Reference proteome</keyword>
<evidence type="ECO:0000313" key="9">
    <source>
        <dbReference type="EMBL" id="KAA8577348.1"/>
    </source>
</evidence>
<dbReference type="GO" id="GO:0005886">
    <property type="term" value="C:plasma membrane"/>
    <property type="evidence" value="ECO:0007669"/>
    <property type="project" value="TreeGrafter"/>
</dbReference>
<feature type="transmembrane region" description="Helical" evidence="7">
    <location>
        <begin position="68"/>
        <end position="94"/>
    </location>
</feature>
<keyword evidence="6 7" id="KW-0472">Membrane</keyword>
<evidence type="ECO:0000256" key="2">
    <source>
        <dbReference type="ARBA" id="ARBA00005964"/>
    </source>
</evidence>
<evidence type="ECO:0000256" key="6">
    <source>
        <dbReference type="ARBA" id="ARBA00023136"/>
    </source>
</evidence>
<dbReference type="Gene3D" id="1.20.1250.20">
    <property type="entry name" value="MFS general substrate transporter like domains"/>
    <property type="match status" value="1"/>
</dbReference>
<dbReference type="Pfam" id="PF07690">
    <property type="entry name" value="MFS_1"/>
    <property type="match status" value="1"/>
</dbReference>
<feature type="transmembrane region" description="Helical" evidence="7">
    <location>
        <begin position="106"/>
        <end position="124"/>
    </location>
</feature>
<dbReference type="EMBL" id="VICG01000001">
    <property type="protein sequence ID" value="KAA8577348.1"/>
    <property type="molecule type" value="Genomic_DNA"/>
</dbReference>
<feature type="transmembrane region" description="Helical" evidence="7">
    <location>
        <begin position="539"/>
        <end position="559"/>
    </location>
</feature>
<dbReference type="PANTHER" id="PTHR23501">
    <property type="entry name" value="MAJOR FACILITATOR SUPERFAMILY"/>
    <property type="match status" value="1"/>
</dbReference>
<feature type="transmembrane region" description="Helical" evidence="7">
    <location>
        <begin position="400"/>
        <end position="418"/>
    </location>
</feature>
<evidence type="ECO:0000313" key="10">
    <source>
        <dbReference type="Proteomes" id="UP000322873"/>
    </source>
</evidence>
<dbReference type="SUPFAM" id="SSF53474">
    <property type="entry name" value="alpha/beta-Hydrolases"/>
    <property type="match status" value="1"/>
</dbReference>
<reference evidence="9 10" key="1">
    <citation type="submission" date="2019-06" db="EMBL/GenBank/DDBJ databases">
        <title>Genome Sequence of the Brown Rot Fungal Pathogen Monilinia fructicola.</title>
        <authorList>
            <person name="De Miccolis Angelini R.M."/>
            <person name="Landi L."/>
            <person name="Abate D."/>
            <person name="Pollastro S."/>
            <person name="Romanazzi G."/>
            <person name="Faretra F."/>
        </authorList>
    </citation>
    <scope>NUCLEOTIDE SEQUENCE [LARGE SCALE GENOMIC DNA]</scope>
    <source>
        <strain evidence="9 10">Mfrc123</strain>
    </source>
</reference>
<feature type="transmembrane region" description="Helical" evidence="7">
    <location>
        <begin position="300"/>
        <end position="319"/>
    </location>
</feature>
<comment type="caution">
    <text evidence="9">The sequence shown here is derived from an EMBL/GenBank/DDBJ whole genome shotgun (WGS) entry which is preliminary data.</text>
</comment>
<keyword evidence="3 7" id="KW-0812">Transmembrane</keyword>
<evidence type="ECO:0000256" key="1">
    <source>
        <dbReference type="ARBA" id="ARBA00004141"/>
    </source>
</evidence>
<evidence type="ECO:0000259" key="8">
    <source>
        <dbReference type="PROSITE" id="PS50850"/>
    </source>
</evidence>
<dbReference type="VEuPathDB" id="FungiDB:MFRU_021g00040"/>
<evidence type="ECO:0000256" key="5">
    <source>
        <dbReference type="ARBA" id="ARBA00022989"/>
    </source>
</evidence>
<name>A0A5M9K697_MONFR</name>
<organism evidence="9 10">
    <name type="scientific">Monilinia fructicola</name>
    <name type="common">Brown rot fungus</name>
    <name type="synonym">Ciboria fructicola</name>
    <dbReference type="NCBI Taxonomy" id="38448"/>
    <lineage>
        <taxon>Eukaryota</taxon>
        <taxon>Fungi</taxon>
        <taxon>Dikarya</taxon>
        <taxon>Ascomycota</taxon>
        <taxon>Pezizomycotina</taxon>
        <taxon>Leotiomycetes</taxon>
        <taxon>Helotiales</taxon>
        <taxon>Sclerotiniaceae</taxon>
        <taxon>Monilinia</taxon>
    </lineage>
</organism>
<feature type="transmembrane region" description="Helical" evidence="7">
    <location>
        <begin position="136"/>
        <end position="155"/>
    </location>
</feature>
<dbReference type="VEuPathDB" id="FungiDB:MFRU_021g00030"/>
<dbReference type="InterPro" id="IPR029058">
    <property type="entry name" value="AB_hydrolase_fold"/>
</dbReference>
<evidence type="ECO:0000256" key="4">
    <source>
        <dbReference type="ARBA" id="ARBA00022801"/>
    </source>
</evidence>